<accession>A0AAU8LQP5</accession>
<feature type="domain" description="Putative restriction endonuclease" evidence="1">
    <location>
        <begin position="11"/>
        <end position="183"/>
    </location>
</feature>
<dbReference type="InterPro" id="IPR011335">
    <property type="entry name" value="Restrct_endonuc-II-like"/>
</dbReference>
<sequence length="228" mass="25900">MELAQQECYTWQDYRRMPDNERYELISGTFYAMSPAPSRFHQEISMELARQLSNYLLDHSCSVYPAPFDVRLPTAQESSDTSTTVLQPDISIICDAKKLDQHGCVGAPDFIAEITSPSTAAHDNITKTALYEQFGVREYWIIHPLDRLVTVRLLGQDHFFLPPHIHAGKGMLALTILPELEVDLDLLFRSITLNDQTLFSIKKATDLLISGDQQLFYTPYCSPVCPQQ</sequence>
<reference evidence="2" key="2">
    <citation type="submission" date="2024-06" db="EMBL/GenBank/DDBJ databases">
        <authorList>
            <person name="Plum-Jensen L.E."/>
            <person name="Schramm A."/>
            <person name="Marshall I.P.G."/>
        </authorList>
    </citation>
    <scope>NUCLEOTIDE SEQUENCE</scope>
    <source>
        <strain evidence="2">Rat1</strain>
    </source>
</reference>
<dbReference type="PANTHER" id="PTHR36558">
    <property type="entry name" value="GLR1098 PROTEIN"/>
    <property type="match status" value="1"/>
</dbReference>
<gene>
    <name evidence="2" type="ORF">Q3M24_13070</name>
</gene>
<dbReference type="AlphaFoldDB" id="A0AAU8LQP5"/>
<protein>
    <submittedName>
        <fullName evidence="2">Uma2 family endonuclease</fullName>
    </submittedName>
</protein>
<dbReference type="Gene3D" id="3.90.1570.10">
    <property type="entry name" value="tt1808, chain A"/>
    <property type="match status" value="1"/>
</dbReference>
<evidence type="ECO:0000259" key="1">
    <source>
        <dbReference type="Pfam" id="PF05685"/>
    </source>
</evidence>
<dbReference type="Pfam" id="PF05685">
    <property type="entry name" value="Uma2"/>
    <property type="match status" value="1"/>
</dbReference>
<dbReference type="PANTHER" id="PTHR36558:SF1">
    <property type="entry name" value="RESTRICTION ENDONUCLEASE DOMAIN-CONTAINING PROTEIN-RELATED"/>
    <property type="match status" value="1"/>
</dbReference>
<dbReference type="InterPro" id="IPR008538">
    <property type="entry name" value="Uma2"/>
</dbReference>
<keyword evidence="2" id="KW-0378">Hydrolase</keyword>
<keyword evidence="2" id="KW-0540">Nuclease</keyword>
<organism evidence="2">
    <name type="scientific">Candidatus Electrothrix aestuarii</name>
    <dbReference type="NCBI Taxonomy" id="3062594"/>
    <lineage>
        <taxon>Bacteria</taxon>
        <taxon>Pseudomonadati</taxon>
        <taxon>Thermodesulfobacteriota</taxon>
        <taxon>Desulfobulbia</taxon>
        <taxon>Desulfobulbales</taxon>
        <taxon>Desulfobulbaceae</taxon>
        <taxon>Candidatus Electrothrix</taxon>
    </lineage>
</organism>
<dbReference type="InterPro" id="IPR012296">
    <property type="entry name" value="Nuclease_put_TT1808"/>
</dbReference>
<dbReference type="GO" id="GO:0004519">
    <property type="term" value="F:endonuclease activity"/>
    <property type="evidence" value="ECO:0007669"/>
    <property type="project" value="UniProtKB-KW"/>
</dbReference>
<keyword evidence="2" id="KW-0255">Endonuclease</keyword>
<dbReference type="KEGG" id="eaj:Q3M24_13070"/>
<proteinExistence type="predicted"/>
<dbReference type="CDD" id="cd06260">
    <property type="entry name" value="DUF820-like"/>
    <property type="match status" value="1"/>
</dbReference>
<reference evidence="2" key="1">
    <citation type="journal article" date="2024" name="Syst. Appl. Microbiol.">
        <title>First single-strain enrichments of Electrothrix cable bacteria, description of E. aestuarii sp. nov. and E. rattekaaiensis sp. nov., and proposal of a cable bacteria taxonomy following the rules of the SeqCode.</title>
        <authorList>
            <person name="Plum-Jensen L.E."/>
            <person name="Schramm A."/>
            <person name="Marshall I.P.G."/>
        </authorList>
    </citation>
    <scope>NUCLEOTIDE SEQUENCE</scope>
    <source>
        <strain evidence="2">Rat1</strain>
    </source>
</reference>
<evidence type="ECO:0000313" key="2">
    <source>
        <dbReference type="EMBL" id="XCN71243.1"/>
    </source>
</evidence>
<dbReference type="SUPFAM" id="SSF52980">
    <property type="entry name" value="Restriction endonuclease-like"/>
    <property type="match status" value="1"/>
</dbReference>
<dbReference type="EMBL" id="CP159373">
    <property type="protein sequence ID" value="XCN71243.1"/>
    <property type="molecule type" value="Genomic_DNA"/>
</dbReference>
<name>A0AAU8LQP5_9BACT</name>